<evidence type="ECO:0000256" key="1">
    <source>
        <dbReference type="SAM" id="Phobius"/>
    </source>
</evidence>
<protein>
    <submittedName>
        <fullName evidence="2">Uncharacterized protein</fullName>
    </submittedName>
</protein>
<keyword evidence="1" id="KW-0472">Membrane</keyword>
<gene>
    <name evidence="2" type="ORF">FC18_GL001746</name>
</gene>
<dbReference type="RefSeq" id="WP_054678095.1">
    <property type="nucleotide sequence ID" value="NZ_AYYO01000037.1"/>
</dbReference>
<dbReference type="AlphaFoldDB" id="A0A0R1ZJ99"/>
<dbReference type="STRING" id="1291052.FC18_GL001746"/>
<dbReference type="Proteomes" id="UP000051679">
    <property type="component" value="Unassembled WGS sequence"/>
</dbReference>
<evidence type="ECO:0000313" key="2">
    <source>
        <dbReference type="EMBL" id="KRM55038.1"/>
    </source>
</evidence>
<keyword evidence="3" id="KW-1185">Reference proteome</keyword>
<dbReference type="EMBL" id="AYYO01000037">
    <property type="protein sequence ID" value="KRM55038.1"/>
    <property type="molecule type" value="Genomic_DNA"/>
</dbReference>
<proteinExistence type="predicted"/>
<feature type="transmembrane region" description="Helical" evidence="1">
    <location>
        <begin position="381"/>
        <end position="405"/>
    </location>
</feature>
<reference evidence="2 3" key="1">
    <citation type="journal article" date="2015" name="Genome Announc.">
        <title>Expanding the biotechnology potential of lactobacilli through comparative genomics of 213 strains and associated genera.</title>
        <authorList>
            <person name="Sun Z."/>
            <person name="Harris H.M."/>
            <person name="McCann A."/>
            <person name="Guo C."/>
            <person name="Argimon S."/>
            <person name="Zhang W."/>
            <person name="Yang X."/>
            <person name="Jeffery I.B."/>
            <person name="Cooney J.C."/>
            <person name="Kagawa T.F."/>
            <person name="Liu W."/>
            <person name="Song Y."/>
            <person name="Salvetti E."/>
            <person name="Wrobel A."/>
            <person name="Rasinkangas P."/>
            <person name="Parkhill J."/>
            <person name="Rea M.C."/>
            <person name="O'Sullivan O."/>
            <person name="Ritari J."/>
            <person name="Douillard F.P."/>
            <person name="Paul Ross R."/>
            <person name="Yang R."/>
            <person name="Briner A.E."/>
            <person name="Felis G.E."/>
            <person name="de Vos W.M."/>
            <person name="Barrangou R."/>
            <person name="Klaenhammer T.R."/>
            <person name="Caufield P.W."/>
            <person name="Cui Y."/>
            <person name="Zhang H."/>
            <person name="O'Toole P.W."/>
        </authorList>
    </citation>
    <scope>NUCLEOTIDE SEQUENCE [LARGE SCALE GENOMIC DNA]</scope>
    <source>
        <strain evidence="2 3">DSM 20505</strain>
    </source>
</reference>
<evidence type="ECO:0000313" key="3">
    <source>
        <dbReference type="Proteomes" id="UP000051679"/>
    </source>
</evidence>
<accession>A0A0R1ZJ99</accession>
<name>A0A0R1ZJ99_9LACO</name>
<keyword evidence="1" id="KW-0812">Transmembrane</keyword>
<comment type="caution">
    <text evidence="2">The sequence shown here is derived from an EMBL/GenBank/DDBJ whole genome shotgun (WGS) entry which is preliminary data.</text>
</comment>
<feature type="transmembrane region" description="Helical" evidence="1">
    <location>
        <begin position="307"/>
        <end position="328"/>
    </location>
</feature>
<organism evidence="2 3">
    <name type="scientific">Lacticaseibacillus sharpeae JCM 1186 = DSM 20505</name>
    <dbReference type="NCBI Taxonomy" id="1291052"/>
    <lineage>
        <taxon>Bacteria</taxon>
        <taxon>Bacillati</taxon>
        <taxon>Bacillota</taxon>
        <taxon>Bacilli</taxon>
        <taxon>Lactobacillales</taxon>
        <taxon>Lactobacillaceae</taxon>
        <taxon>Lacticaseibacillus</taxon>
    </lineage>
</organism>
<feature type="transmembrane region" description="Helical" evidence="1">
    <location>
        <begin position="245"/>
        <end position="274"/>
    </location>
</feature>
<sequence length="411" mass="46065">MIYQFIFELKHTSKYLLLFLLALITLSIMNPITYELTSEHYGDYFGLDGYQPVNGDWHNTTKDALLTSTLKQAESDQARVDYKTWPASVYRADIRHVYSNIYSPYLKHARKLLRTKQFQKFNRLTWGVIDHHFKTELPPINTIESQLALVPNIQYRAISRIFFPALLKWAPNKLTSISTSSDATNLITPTMIGYGSNDTHKEPLVPPLVILACAVVLIATMFSNGAKTNGRSFERTVPLGEFRVLLTRGLTAMVLLDGLVLCAYAIVLVGIALLPGHDLGSFMFPQVFYIHSDFIVRPLIAVYGQALLYYTAWFCQIAAVAVVVSLWSQNAIVSALVLAIDVFASYMGFMNIIPANITALIPAQFTNLGALLQGVFPYGAISWYQAPLVMAGWSVVLLLGTWQILKVRKRV</sequence>
<feature type="transmembrane region" description="Helical" evidence="1">
    <location>
        <begin position="335"/>
        <end position="361"/>
    </location>
</feature>
<dbReference type="PATRIC" id="fig|1291052.5.peg.1785"/>
<feature type="transmembrane region" description="Helical" evidence="1">
    <location>
        <begin position="204"/>
        <end position="224"/>
    </location>
</feature>
<keyword evidence="1" id="KW-1133">Transmembrane helix</keyword>